<dbReference type="InterPro" id="IPR047735">
    <property type="entry name" value="GrdX-like"/>
</dbReference>
<gene>
    <name evidence="3" type="ORF">BN1095_330016</name>
    <name evidence="1" type="ORF">BN1096_520358</name>
    <name evidence="2" type="ORF">BN1097_630260</name>
</gene>
<evidence type="ECO:0000313" key="3">
    <source>
        <dbReference type="EMBL" id="CDT12863.1"/>
    </source>
</evidence>
<organism evidence="1">
    <name type="scientific">Clostridioides difficile</name>
    <name type="common">Peptoclostridium difficile</name>
    <dbReference type="NCBI Taxonomy" id="1496"/>
    <lineage>
        <taxon>Bacteria</taxon>
        <taxon>Bacillati</taxon>
        <taxon>Bacillota</taxon>
        <taxon>Clostridia</taxon>
        <taxon>Peptostreptococcales</taxon>
        <taxon>Peptostreptococcaceae</taxon>
        <taxon>Clostridioides</taxon>
    </lineage>
</organism>
<evidence type="ECO:0000313" key="1">
    <source>
        <dbReference type="EMBL" id="CDS85561.1"/>
    </source>
</evidence>
<dbReference type="EMBL" id="LK932402">
    <property type="protein sequence ID" value="CDS87824.1"/>
    <property type="molecule type" value="Genomic_DNA"/>
</dbReference>
<dbReference type="NCBIfam" id="NF038093">
    <property type="entry name" value="GrdX"/>
    <property type="match status" value="1"/>
</dbReference>
<dbReference type="EMBL" id="LK932505">
    <property type="protein sequence ID" value="CDS85561.1"/>
    <property type="molecule type" value="Genomic_DNA"/>
</dbReference>
<reference evidence="1" key="1">
    <citation type="submission" date="2014-07" db="EMBL/GenBank/DDBJ databases">
        <authorList>
            <person name="Monot Marc"/>
        </authorList>
    </citation>
    <scope>NUCLEOTIDE SEQUENCE</scope>
    <source>
        <strain evidence="3">7032989</strain>
        <strain evidence="2">7032994</strain>
    </source>
</reference>
<sequence length="163" mass="19108">MTVLGRGSENDFNREDKLGDLFFLFFIYQVINKSLKESKKMIIITNNPKVKEEVQGREVLFKDTTYIGILEASRDLIHEGYELLSHPLYGSVKPNETPYRTVILKKGNRLDINSLTLIEEAIITASKFQNNKKTPKWTESVQDDFRVIDYDIFYNTIQRMQYE</sequence>
<dbReference type="AlphaFoldDB" id="A0A069ABS3"/>
<protein>
    <submittedName>
        <fullName evidence="1">GrdX protein</fullName>
    </submittedName>
</protein>
<dbReference type="RefSeq" id="WP_003430755.1">
    <property type="nucleotide sequence ID" value="NZ_BIRU01000019.1"/>
</dbReference>
<accession>A0A069ABS3</accession>
<proteinExistence type="predicted"/>
<name>A0A069ABS3_CLODI</name>
<dbReference type="EMBL" id="LK932994">
    <property type="protein sequence ID" value="CDT12863.1"/>
    <property type="molecule type" value="Genomic_DNA"/>
</dbReference>
<evidence type="ECO:0000313" key="2">
    <source>
        <dbReference type="EMBL" id="CDS87824.1"/>
    </source>
</evidence>